<name>A0AAV3UL37_9EURY</name>
<evidence type="ECO:0000256" key="1">
    <source>
        <dbReference type="SAM" id="Phobius"/>
    </source>
</evidence>
<dbReference type="InterPro" id="IPR045679">
    <property type="entry name" value="DUF6199"/>
</dbReference>
<dbReference type="GeneID" id="68614511"/>
<dbReference type="AlphaFoldDB" id="A0AAV3UL37"/>
<evidence type="ECO:0000259" key="2">
    <source>
        <dbReference type="Pfam" id="PF19701"/>
    </source>
</evidence>
<evidence type="ECO:0000313" key="3">
    <source>
        <dbReference type="EMBL" id="GAA5055977.1"/>
    </source>
</evidence>
<keyword evidence="1" id="KW-0472">Membrane</keyword>
<proteinExistence type="predicted"/>
<comment type="caution">
    <text evidence="3">The sequence shown here is derived from an EMBL/GenBank/DDBJ whole genome shotgun (WGS) entry which is preliminary data.</text>
</comment>
<dbReference type="Proteomes" id="UP001501729">
    <property type="component" value="Unassembled WGS sequence"/>
</dbReference>
<dbReference type="EMBL" id="BAABKX010000015">
    <property type="protein sequence ID" value="GAA5055977.1"/>
    <property type="molecule type" value="Genomic_DNA"/>
</dbReference>
<protein>
    <recommendedName>
        <fullName evidence="2">DUF6199 domain-containing protein</fullName>
    </recommendedName>
</protein>
<feature type="transmembrane region" description="Helical" evidence="1">
    <location>
        <begin position="49"/>
        <end position="72"/>
    </location>
</feature>
<evidence type="ECO:0000313" key="4">
    <source>
        <dbReference type="Proteomes" id="UP001501729"/>
    </source>
</evidence>
<reference evidence="3 4" key="1">
    <citation type="journal article" date="2019" name="Int. J. Syst. Evol. Microbiol.">
        <title>The Global Catalogue of Microorganisms (GCM) 10K type strain sequencing project: providing services to taxonomists for standard genome sequencing and annotation.</title>
        <authorList>
            <consortium name="The Broad Institute Genomics Platform"/>
            <consortium name="The Broad Institute Genome Sequencing Center for Infectious Disease"/>
            <person name="Wu L."/>
            <person name="Ma J."/>
        </authorList>
    </citation>
    <scope>NUCLEOTIDE SEQUENCE [LARGE SCALE GENOMIC DNA]</scope>
    <source>
        <strain evidence="3 4">JCM 17504</strain>
    </source>
</reference>
<keyword evidence="1" id="KW-0812">Transmembrane</keyword>
<feature type="transmembrane region" description="Helical" evidence="1">
    <location>
        <begin position="7"/>
        <end position="25"/>
    </location>
</feature>
<dbReference type="RefSeq" id="WP_227774247.1">
    <property type="nucleotide sequence ID" value="NZ_BAABKX010000015.1"/>
</dbReference>
<dbReference type="Pfam" id="PF19701">
    <property type="entry name" value="DUF6199"/>
    <property type="match status" value="1"/>
</dbReference>
<sequence length="76" mass="8313">MADSGRIFLGLASIVVGAVGYRFSYHLSRFSEQLDSVGSTTPWDEVEPAGWKVLLTQIGFVFLGVFGLFWVLSGLL</sequence>
<keyword evidence="4" id="KW-1185">Reference proteome</keyword>
<gene>
    <name evidence="3" type="ORF">GCM10025751_36250</name>
</gene>
<keyword evidence="1" id="KW-1133">Transmembrane helix</keyword>
<feature type="domain" description="DUF6199" evidence="2">
    <location>
        <begin position="9"/>
        <end position="73"/>
    </location>
</feature>
<organism evidence="3 4">
    <name type="scientific">Haladaptatus pallidirubidus</name>
    <dbReference type="NCBI Taxonomy" id="1008152"/>
    <lineage>
        <taxon>Archaea</taxon>
        <taxon>Methanobacteriati</taxon>
        <taxon>Methanobacteriota</taxon>
        <taxon>Stenosarchaea group</taxon>
        <taxon>Halobacteria</taxon>
        <taxon>Halobacteriales</taxon>
        <taxon>Haladaptataceae</taxon>
        <taxon>Haladaptatus</taxon>
    </lineage>
</organism>
<accession>A0AAV3UL37</accession>